<dbReference type="RefSeq" id="WP_130615233.1">
    <property type="nucleotide sequence ID" value="NZ_SGIU01000002.1"/>
</dbReference>
<dbReference type="EMBL" id="SGIU01000002">
    <property type="protein sequence ID" value="TAI47954.1"/>
    <property type="molecule type" value="Genomic_DNA"/>
</dbReference>
<keyword evidence="1" id="KW-0732">Signal</keyword>
<name>A0A4Q8QDZ2_9FLAO</name>
<feature type="domain" description="Secretion system C-terminal sorting" evidence="2">
    <location>
        <begin position="33"/>
        <end position="102"/>
    </location>
</feature>
<dbReference type="AlphaFoldDB" id="A0A4Q8QDZ2"/>
<dbReference type="InterPro" id="IPR026444">
    <property type="entry name" value="Secre_tail"/>
</dbReference>
<evidence type="ECO:0000313" key="4">
    <source>
        <dbReference type="Proteomes" id="UP000291981"/>
    </source>
</evidence>
<dbReference type="NCBIfam" id="TIGR04183">
    <property type="entry name" value="Por_Secre_tail"/>
    <property type="match status" value="1"/>
</dbReference>
<dbReference type="Pfam" id="PF18962">
    <property type="entry name" value="Por_Secre_tail"/>
    <property type="match status" value="1"/>
</dbReference>
<evidence type="ECO:0000259" key="2">
    <source>
        <dbReference type="Pfam" id="PF18962"/>
    </source>
</evidence>
<evidence type="ECO:0000313" key="3">
    <source>
        <dbReference type="EMBL" id="TAI47954.1"/>
    </source>
</evidence>
<comment type="caution">
    <text evidence="3">The sequence shown here is derived from an EMBL/GenBank/DDBJ whole genome shotgun (WGS) entry which is preliminary data.</text>
</comment>
<protein>
    <submittedName>
        <fullName evidence="3">T9SS type A sorting domain-containing protein</fullName>
    </submittedName>
</protein>
<dbReference type="Proteomes" id="UP000291981">
    <property type="component" value="Unassembled WGS sequence"/>
</dbReference>
<keyword evidence="4" id="KW-1185">Reference proteome</keyword>
<accession>A0A4Q8QDZ2</accession>
<proteinExistence type="predicted"/>
<evidence type="ECO:0000256" key="1">
    <source>
        <dbReference type="ARBA" id="ARBA00022729"/>
    </source>
</evidence>
<sequence>MKHLYLVFFLCICSIGFSQENIQSTADINGLKLYPNPVTQGKIYVETPQNSPKQIVIFDVLGTQVLRTTIIGRELNLSNLDRGVYIIRIQEHSKVATRKLIIK</sequence>
<gene>
    <name evidence="3" type="ORF">EW142_14990</name>
</gene>
<dbReference type="OrthoDB" id="862563at2"/>
<organism evidence="3 4">
    <name type="scientific">Flagellimonas allohymeniacidonis</name>
    <dbReference type="NCBI Taxonomy" id="2517819"/>
    <lineage>
        <taxon>Bacteria</taxon>
        <taxon>Pseudomonadati</taxon>
        <taxon>Bacteroidota</taxon>
        <taxon>Flavobacteriia</taxon>
        <taxon>Flavobacteriales</taxon>
        <taxon>Flavobacteriaceae</taxon>
        <taxon>Flagellimonas</taxon>
    </lineage>
</organism>
<reference evidence="3 4" key="1">
    <citation type="submission" date="2019-02" db="EMBL/GenBank/DDBJ databases">
        <title>Draft genome sequence of Muricauda sp. 176CP4-71.</title>
        <authorList>
            <person name="Park J.-S."/>
        </authorList>
    </citation>
    <scope>NUCLEOTIDE SEQUENCE [LARGE SCALE GENOMIC DNA]</scope>
    <source>
        <strain evidence="3 4">176CP4-71</strain>
    </source>
</reference>